<dbReference type="RefSeq" id="WP_216965596.1">
    <property type="nucleotide sequence ID" value="NZ_JAHOPB010000002.1"/>
</dbReference>
<dbReference type="Proteomes" id="UP000727907">
    <property type="component" value="Unassembled WGS sequence"/>
</dbReference>
<dbReference type="PANTHER" id="PTHR11908">
    <property type="entry name" value="XANTHINE DEHYDROGENASE"/>
    <property type="match status" value="1"/>
</dbReference>
<feature type="compositionally biased region" description="Polar residues" evidence="1">
    <location>
        <begin position="1"/>
        <end position="15"/>
    </location>
</feature>
<evidence type="ECO:0000313" key="3">
    <source>
        <dbReference type="EMBL" id="MBU8876641.1"/>
    </source>
</evidence>
<keyword evidence="4" id="KW-1185">Reference proteome</keyword>
<sequence length="761" mass="80941">MSTTGSTETPDTANDNKWIGKRTVRPDGADKVTGRAAYAADTTMPGMIWGKVLRSPHPHARIKSIDTSKAEAHPGVKAVMTAKDIVNFPLDKSVMLGIQDMRWMCRNVMAREKALFAGHPVAAVAATTEKIAAEACKLIEVEYEVLPFVIDVEEAMKPDAPILHDFIKFKDKPSNIAGTLEHKLGDVGEGFAKADVVIERSFRTQPVHQGYIEPHACLVSVSDGKATIWSSSQGQFMVRAMCAYLTGLPQNDIRAIPAEIGGGFGGKTIIYLEPLALILAKKSGRPVKMTMTRGEVFHASGPTSGSYSTVKLGATKDGKLVAAQGTFCLQAGALPGSPIRGAAGCAFAPYDIPNVHSFGYDVVSNRSKVAAYRAPGAPIGAYGVECVMDELAEALKMDPLDFRLKNAARQGTKAAHGPVFPRIGFVETIEEARKHAHYTTPLPKSKKGMLYGRGVASGFWFNAGGESSAQVNINEDGTVVVITGHPDIGGSRASTANITAEILGIDYKKVSVLIGDTSVIGFSNLTGGSRVTYASAMVVTQSTERVITQLRERAAKIWKIDPDAVVWENGEARPAGDNAGKFEPLSLGQIAAQASATGGPIGAGQQLNTTGAEGGFATHVCDVEVDPDLGIVRVLRYTAFQDVGRAIHPSYVEGQIQGGAAQGIGWALSEEYIFNKDGKLDNPSFLDYRMPVSSDLPMLDSVILEIPNPKHPQGVRGVGEVPLVPPLGAISNAVYNALGRRFYSLPMSPPKILATMDMAAD</sequence>
<dbReference type="InterPro" id="IPR046867">
    <property type="entry name" value="AldOxase/xan_DH_MoCoBD2"/>
</dbReference>
<accession>A0ABS6IPV4</accession>
<dbReference type="PANTHER" id="PTHR11908:SF157">
    <property type="entry name" value="XANTHINE DEHYDROGENASE SUBUNIT D-RELATED"/>
    <property type="match status" value="1"/>
</dbReference>
<name>A0ABS6IPV4_9HYPH</name>
<protein>
    <submittedName>
        <fullName evidence="3">Xanthine dehydrogenase family protein molybdopterin-binding subunit</fullName>
    </submittedName>
</protein>
<dbReference type="EMBL" id="JAHOPB010000002">
    <property type="protein sequence ID" value="MBU8876641.1"/>
    <property type="molecule type" value="Genomic_DNA"/>
</dbReference>
<evidence type="ECO:0000259" key="2">
    <source>
        <dbReference type="SMART" id="SM01008"/>
    </source>
</evidence>
<gene>
    <name evidence="3" type="ORF">KQ910_22900</name>
</gene>
<organism evidence="3 4">
    <name type="scientific">Reyranella humidisoli</name>
    <dbReference type="NCBI Taxonomy" id="2849149"/>
    <lineage>
        <taxon>Bacteria</taxon>
        <taxon>Pseudomonadati</taxon>
        <taxon>Pseudomonadota</taxon>
        <taxon>Alphaproteobacteria</taxon>
        <taxon>Hyphomicrobiales</taxon>
        <taxon>Reyranellaceae</taxon>
        <taxon>Reyranella</taxon>
    </lineage>
</organism>
<evidence type="ECO:0000313" key="4">
    <source>
        <dbReference type="Proteomes" id="UP000727907"/>
    </source>
</evidence>
<dbReference type="Pfam" id="PF02738">
    <property type="entry name" value="MoCoBD_1"/>
    <property type="match status" value="1"/>
</dbReference>
<feature type="domain" description="Aldehyde oxidase/xanthine dehydrogenase a/b hammerhead" evidence="2">
    <location>
        <begin position="33"/>
        <end position="147"/>
    </location>
</feature>
<dbReference type="InterPro" id="IPR016208">
    <property type="entry name" value="Ald_Oxase/xanthine_DH-like"/>
</dbReference>
<dbReference type="SMART" id="SM01008">
    <property type="entry name" value="Ald_Xan_dh_C"/>
    <property type="match status" value="1"/>
</dbReference>
<proteinExistence type="predicted"/>
<dbReference type="Pfam" id="PF01315">
    <property type="entry name" value="Ald_Xan_dh_C"/>
    <property type="match status" value="1"/>
</dbReference>
<feature type="region of interest" description="Disordered" evidence="1">
    <location>
        <begin position="1"/>
        <end position="28"/>
    </location>
</feature>
<evidence type="ECO:0000256" key="1">
    <source>
        <dbReference type="SAM" id="MobiDB-lite"/>
    </source>
</evidence>
<reference evidence="3 4" key="1">
    <citation type="submission" date="2021-06" db="EMBL/GenBank/DDBJ databases">
        <authorList>
            <person name="Lee D.H."/>
        </authorList>
    </citation>
    <scope>NUCLEOTIDE SEQUENCE [LARGE SCALE GENOMIC DNA]</scope>
    <source>
        <strain evidence="3 4">MMS21-HV4-11</strain>
    </source>
</reference>
<comment type="caution">
    <text evidence="3">The sequence shown here is derived from an EMBL/GenBank/DDBJ whole genome shotgun (WGS) entry which is preliminary data.</text>
</comment>
<dbReference type="InterPro" id="IPR008274">
    <property type="entry name" value="AldOxase/xan_DH_MoCoBD1"/>
</dbReference>
<dbReference type="InterPro" id="IPR000674">
    <property type="entry name" value="Ald_Oxase/Xan_DH_a/b"/>
</dbReference>
<dbReference type="Pfam" id="PF20256">
    <property type="entry name" value="MoCoBD_2"/>
    <property type="match status" value="1"/>
</dbReference>